<name>A0A6A6T5W2_9PLEO</name>
<evidence type="ECO:0000313" key="3">
    <source>
        <dbReference type="EMBL" id="KAF2654677.1"/>
    </source>
</evidence>
<dbReference type="OrthoDB" id="4096268at2759"/>
<keyword evidence="4" id="KW-1185">Reference proteome</keyword>
<feature type="compositionally biased region" description="Acidic residues" evidence="1">
    <location>
        <begin position="287"/>
        <end position="335"/>
    </location>
</feature>
<feature type="compositionally biased region" description="Low complexity" evidence="1">
    <location>
        <begin position="442"/>
        <end position="454"/>
    </location>
</feature>
<reference evidence="3" key="1">
    <citation type="journal article" date="2020" name="Stud. Mycol.">
        <title>101 Dothideomycetes genomes: a test case for predicting lifestyles and emergence of pathogens.</title>
        <authorList>
            <person name="Haridas S."/>
            <person name="Albert R."/>
            <person name="Binder M."/>
            <person name="Bloem J."/>
            <person name="Labutti K."/>
            <person name="Salamov A."/>
            <person name="Andreopoulos B."/>
            <person name="Baker S."/>
            <person name="Barry K."/>
            <person name="Bills G."/>
            <person name="Bluhm B."/>
            <person name="Cannon C."/>
            <person name="Castanera R."/>
            <person name="Culley D."/>
            <person name="Daum C."/>
            <person name="Ezra D."/>
            <person name="Gonzalez J."/>
            <person name="Henrissat B."/>
            <person name="Kuo A."/>
            <person name="Liang C."/>
            <person name="Lipzen A."/>
            <person name="Lutzoni F."/>
            <person name="Magnuson J."/>
            <person name="Mondo S."/>
            <person name="Nolan M."/>
            <person name="Ohm R."/>
            <person name="Pangilinan J."/>
            <person name="Park H.-J."/>
            <person name="Ramirez L."/>
            <person name="Alfaro M."/>
            <person name="Sun H."/>
            <person name="Tritt A."/>
            <person name="Yoshinaga Y."/>
            <person name="Zwiers L.-H."/>
            <person name="Turgeon B."/>
            <person name="Goodwin S."/>
            <person name="Spatafora J."/>
            <person name="Crous P."/>
            <person name="Grigoriev I."/>
        </authorList>
    </citation>
    <scope>NUCLEOTIDE SEQUENCE</scope>
    <source>
        <strain evidence="3">CBS 122681</strain>
    </source>
</reference>
<evidence type="ECO:0000313" key="4">
    <source>
        <dbReference type="Proteomes" id="UP000799324"/>
    </source>
</evidence>
<organism evidence="3 4">
    <name type="scientific">Lophiostoma macrostomum CBS 122681</name>
    <dbReference type="NCBI Taxonomy" id="1314788"/>
    <lineage>
        <taxon>Eukaryota</taxon>
        <taxon>Fungi</taxon>
        <taxon>Dikarya</taxon>
        <taxon>Ascomycota</taxon>
        <taxon>Pezizomycotina</taxon>
        <taxon>Dothideomycetes</taxon>
        <taxon>Pleosporomycetidae</taxon>
        <taxon>Pleosporales</taxon>
        <taxon>Lophiostomataceae</taxon>
        <taxon>Lophiostoma</taxon>
    </lineage>
</organism>
<feature type="region of interest" description="Disordered" evidence="1">
    <location>
        <begin position="195"/>
        <end position="230"/>
    </location>
</feature>
<feature type="compositionally biased region" description="Polar residues" evidence="1">
    <location>
        <begin position="270"/>
        <end position="280"/>
    </location>
</feature>
<feature type="compositionally biased region" description="Low complexity" evidence="1">
    <location>
        <begin position="548"/>
        <end position="557"/>
    </location>
</feature>
<feature type="compositionally biased region" description="Low complexity" evidence="1">
    <location>
        <begin position="336"/>
        <end position="345"/>
    </location>
</feature>
<feature type="region of interest" description="Disordered" evidence="1">
    <location>
        <begin position="522"/>
        <end position="564"/>
    </location>
</feature>
<dbReference type="InterPro" id="IPR008984">
    <property type="entry name" value="SMAD_FHA_dom_sf"/>
</dbReference>
<sequence length="686" mass="73996">MSKSHTRPLQSPDTMPRLTYTRTGPLEVTLRSADGLDKIPQRRVTLEANSPVTIGRSSRNPAKGLMACHKNLYIDSPVVSRQHAVLELKNTPAGGTAVFITDKHSTHGTMVNNKALDPGHEHELRNGDHLQIGNDVARDKGKKSYFPTSAPSPHSRAQADDYFAVPEFFTAKKYRYNSNLVAPFFPKGFAVPDPVSSDGEDVDDDDDKEISRSLGQPPRYGSQTNPVNVDDFGEDTVEILVGHKINAIAADTDSLAESLQAARDEKYNYTSPVYQPQSPHLFSPLGEDNDAGFEAEFDAETESQQDSASDESSEADLDVDDEENGSDVDSMDISDADSSSDSPSSCPDENAQNDDVDVLRRHKLNAMLFHQERKGTEEAIQPERRMPAAPPTIETPASLPAAAAAATVPESSQYSFREPLRYGSPQYPGASTPSAWNRSGEPAAPARPSAPKAWPTLSSPSVQFGYSYDPPLDMYPVMPEYPTDYAFARNLNTPALSTPAEPVFARTKAYPPLQFAEFTMENDELSNGPPTNGTTAATGVPTPPMPSSPVMSAAPATPQQPQRTKVSIAEIVEDAPQAQQAPTPASIASPPSPPTLKRKRDAMESEETVVERAEEQTVLAAPVPVPEAVVVAPVREKKRKTNNGGRTWLKAAFQTTATLATGALIGGAATVYTLLNAPSSWGLEDM</sequence>
<dbReference type="PANTHER" id="PTHR23308">
    <property type="entry name" value="NUCLEAR INHIBITOR OF PROTEIN PHOSPHATASE-1"/>
    <property type="match status" value="1"/>
</dbReference>
<feature type="compositionally biased region" description="Low complexity" evidence="1">
    <location>
        <begin position="527"/>
        <end position="540"/>
    </location>
</feature>
<dbReference type="Gene3D" id="2.60.200.20">
    <property type="match status" value="1"/>
</dbReference>
<dbReference type="AlphaFoldDB" id="A0A6A6T5W2"/>
<dbReference type="Proteomes" id="UP000799324">
    <property type="component" value="Unassembled WGS sequence"/>
</dbReference>
<feature type="compositionally biased region" description="Acidic residues" evidence="1">
    <location>
        <begin position="198"/>
        <end position="208"/>
    </location>
</feature>
<feature type="compositionally biased region" description="Low complexity" evidence="1">
    <location>
        <begin position="576"/>
        <end position="589"/>
    </location>
</feature>
<gene>
    <name evidence="3" type="ORF">K491DRAFT_679491</name>
</gene>
<feature type="compositionally biased region" description="Basic and acidic residues" evidence="1">
    <location>
        <begin position="370"/>
        <end position="386"/>
    </location>
</feature>
<accession>A0A6A6T5W2</accession>
<dbReference type="Pfam" id="PF00498">
    <property type="entry name" value="FHA"/>
    <property type="match status" value="1"/>
</dbReference>
<dbReference type="EMBL" id="MU004360">
    <property type="protein sequence ID" value="KAF2654677.1"/>
    <property type="molecule type" value="Genomic_DNA"/>
</dbReference>
<feature type="region of interest" description="Disordered" evidence="1">
    <location>
        <begin position="270"/>
        <end position="356"/>
    </location>
</feature>
<dbReference type="InterPro" id="IPR050923">
    <property type="entry name" value="Cell_Proc_Reg/RNA_Proc"/>
</dbReference>
<dbReference type="SUPFAM" id="SSF49879">
    <property type="entry name" value="SMAD/FHA domain"/>
    <property type="match status" value="1"/>
</dbReference>
<dbReference type="InterPro" id="IPR000253">
    <property type="entry name" value="FHA_dom"/>
</dbReference>
<feature type="domain" description="FHA" evidence="2">
    <location>
        <begin position="52"/>
        <end position="116"/>
    </location>
</feature>
<dbReference type="PROSITE" id="PS50006">
    <property type="entry name" value="FHA_DOMAIN"/>
    <property type="match status" value="1"/>
</dbReference>
<feature type="region of interest" description="Disordered" evidence="1">
    <location>
        <begin position="370"/>
        <end position="405"/>
    </location>
</feature>
<evidence type="ECO:0000256" key="1">
    <source>
        <dbReference type="SAM" id="MobiDB-lite"/>
    </source>
</evidence>
<proteinExistence type="predicted"/>
<dbReference type="CDD" id="cd00060">
    <property type="entry name" value="FHA"/>
    <property type="match status" value="1"/>
</dbReference>
<dbReference type="SMART" id="SM00240">
    <property type="entry name" value="FHA"/>
    <property type="match status" value="1"/>
</dbReference>
<feature type="region of interest" description="Disordered" evidence="1">
    <location>
        <begin position="426"/>
        <end position="454"/>
    </location>
</feature>
<feature type="region of interest" description="Disordered" evidence="1">
    <location>
        <begin position="1"/>
        <end position="23"/>
    </location>
</feature>
<protein>
    <recommendedName>
        <fullName evidence="2">FHA domain-containing protein</fullName>
    </recommendedName>
</protein>
<feature type="region of interest" description="Disordered" evidence="1">
    <location>
        <begin position="576"/>
        <end position="605"/>
    </location>
</feature>
<evidence type="ECO:0000259" key="2">
    <source>
        <dbReference type="PROSITE" id="PS50006"/>
    </source>
</evidence>